<protein>
    <submittedName>
        <fullName evidence="1">Putative ovule protein</fullName>
    </submittedName>
</protein>
<dbReference type="AlphaFoldDB" id="A0A0V0GV61"/>
<dbReference type="EMBL" id="GEDG01030286">
    <property type="protein sequence ID" value="JAP12018.1"/>
    <property type="molecule type" value="Transcribed_RNA"/>
</dbReference>
<accession>A0A0V0GV61</accession>
<proteinExistence type="predicted"/>
<sequence length="91" mass="10628">LNENPRSANEPILLYLANVLQVKKRLSIFFLKTEYPCMTSSRSLGMDQIFSIYFKTGDRKERKGAKFCTQHYIYFYNCGIRASFRASQLIS</sequence>
<reference evidence="1" key="1">
    <citation type="submission" date="2015-12" db="EMBL/GenBank/DDBJ databases">
        <title>Gene expression during late stages of embryo sac development: a critical building block for successful pollen-pistil interactions.</title>
        <authorList>
            <person name="Liu Y."/>
            <person name="Joly V."/>
            <person name="Sabar M."/>
            <person name="Matton D.P."/>
        </authorList>
    </citation>
    <scope>NUCLEOTIDE SEQUENCE</scope>
</reference>
<name>A0A0V0GV61_SOLCH</name>
<evidence type="ECO:0000313" key="1">
    <source>
        <dbReference type="EMBL" id="JAP12018.1"/>
    </source>
</evidence>
<feature type="non-terminal residue" evidence="1">
    <location>
        <position position="1"/>
    </location>
</feature>
<organism evidence="1">
    <name type="scientific">Solanum chacoense</name>
    <name type="common">Chaco potato</name>
    <dbReference type="NCBI Taxonomy" id="4108"/>
    <lineage>
        <taxon>Eukaryota</taxon>
        <taxon>Viridiplantae</taxon>
        <taxon>Streptophyta</taxon>
        <taxon>Embryophyta</taxon>
        <taxon>Tracheophyta</taxon>
        <taxon>Spermatophyta</taxon>
        <taxon>Magnoliopsida</taxon>
        <taxon>eudicotyledons</taxon>
        <taxon>Gunneridae</taxon>
        <taxon>Pentapetalae</taxon>
        <taxon>asterids</taxon>
        <taxon>lamiids</taxon>
        <taxon>Solanales</taxon>
        <taxon>Solanaceae</taxon>
        <taxon>Solanoideae</taxon>
        <taxon>Solaneae</taxon>
        <taxon>Solanum</taxon>
    </lineage>
</organism>